<organism evidence="2 3">
    <name type="scientific">Pedobacter mendelii</name>
    <dbReference type="NCBI Taxonomy" id="1908240"/>
    <lineage>
        <taxon>Bacteria</taxon>
        <taxon>Pseudomonadati</taxon>
        <taxon>Bacteroidota</taxon>
        <taxon>Sphingobacteriia</taxon>
        <taxon>Sphingobacteriales</taxon>
        <taxon>Sphingobacteriaceae</taxon>
        <taxon>Pedobacter</taxon>
    </lineage>
</organism>
<evidence type="ECO:0000313" key="2">
    <source>
        <dbReference type="EMBL" id="GGI27147.1"/>
    </source>
</evidence>
<gene>
    <name evidence="2" type="ORF">GCM10008119_26200</name>
</gene>
<keyword evidence="3" id="KW-1185">Reference proteome</keyword>
<comment type="caution">
    <text evidence="2">The sequence shown here is derived from an EMBL/GenBank/DDBJ whole genome shotgun (WGS) entry which is preliminary data.</text>
</comment>
<dbReference type="Proteomes" id="UP000645390">
    <property type="component" value="Unassembled WGS sequence"/>
</dbReference>
<evidence type="ECO:0000313" key="3">
    <source>
        <dbReference type="Proteomes" id="UP000645390"/>
    </source>
</evidence>
<dbReference type="InterPro" id="IPR019219">
    <property type="entry name" value="DUF2130"/>
</dbReference>
<feature type="coiled-coil region" evidence="1">
    <location>
        <begin position="85"/>
        <end position="173"/>
    </location>
</feature>
<protein>
    <recommendedName>
        <fullName evidence="4">DUF2130 domain-containing protein</fullName>
    </recommendedName>
</protein>
<accession>A0ABQ2BIW6</accession>
<reference evidence="3" key="1">
    <citation type="journal article" date="2019" name="Int. J. Syst. Evol. Microbiol.">
        <title>The Global Catalogue of Microorganisms (GCM) 10K type strain sequencing project: providing services to taxonomists for standard genome sequencing and annotation.</title>
        <authorList>
            <consortium name="The Broad Institute Genomics Platform"/>
            <consortium name="The Broad Institute Genome Sequencing Center for Infectious Disease"/>
            <person name="Wu L."/>
            <person name="Ma J."/>
        </authorList>
    </citation>
    <scope>NUCLEOTIDE SEQUENCE [LARGE SCALE GENOMIC DNA]</scope>
    <source>
        <strain evidence="3">CCM 8939</strain>
    </source>
</reference>
<evidence type="ECO:0000256" key="1">
    <source>
        <dbReference type="SAM" id="Coils"/>
    </source>
</evidence>
<dbReference type="EMBL" id="BMDJ01000007">
    <property type="protein sequence ID" value="GGI27147.1"/>
    <property type="molecule type" value="Genomic_DNA"/>
</dbReference>
<evidence type="ECO:0008006" key="4">
    <source>
        <dbReference type="Google" id="ProtNLM"/>
    </source>
</evidence>
<keyword evidence="1" id="KW-0175">Coiled coil</keyword>
<sequence>MEEAMAEDYKKELREKMVAFTRQKDEEFQRKLTSLENEKQQQQKAFDAKLVEEKNKLKSDLEENLRKSISSDYETKLQMLEGSAKDNAEKLRLAREKELQFLKREEGLLLKEQEMELSMQRKMQEQRNELVEQIRKQEAEKNSIKDTEHQMRMREVEKQLDDQKKLVDEMKRKAEQGSMQLQGEVQELILEELLRSNFPFDLIEEVGKGVRGADCVQVVRNNFGQECGKIIYESKRTKDFGGDWIEKLKKDMRSMGVDVAVIVSQCYPKGMDCFGQKDGVWICSFEEVNAVAYVLRDGILRLSSAMKSQENRGDKMHMLYDYLTGAEFSEQWKAIREGFMSMKLSIQRERDAMERLWKAREKQLEKVLLNATHIRGSIEGIAGSDSIQLSLTDDDDTLLLE</sequence>
<feature type="coiled-coil region" evidence="1">
    <location>
        <begin position="10"/>
        <end position="45"/>
    </location>
</feature>
<name>A0ABQ2BIW6_9SPHI</name>
<proteinExistence type="predicted"/>
<dbReference type="Pfam" id="PF09903">
    <property type="entry name" value="DUF2130"/>
    <property type="match status" value="1"/>
</dbReference>